<evidence type="ECO:0000313" key="11">
    <source>
        <dbReference type="EMBL" id="KUK96487.1"/>
    </source>
</evidence>
<dbReference type="Proteomes" id="UP000053961">
    <property type="component" value="Unassembled WGS sequence"/>
</dbReference>
<feature type="transmembrane region" description="Helical" evidence="8">
    <location>
        <begin position="84"/>
        <end position="103"/>
    </location>
</feature>
<name>A0A117LGC2_9EURY</name>
<dbReference type="InterPro" id="IPR011701">
    <property type="entry name" value="MFS"/>
</dbReference>
<feature type="transmembrane region" description="Helical" evidence="8">
    <location>
        <begin position="287"/>
        <end position="305"/>
    </location>
</feature>
<dbReference type="GO" id="GO:1990961">
    <property type="term" value="P:xenobiotic detoxification by transmembrane export across the plasma membrane"/>
    <property type="evidence" value="ECO:0007669"/>
    <property type="project" value="InterPro"/>
</dbReference>
<proteinExistence type="inferred from homology"/>
<dbReference type="PANTHER" id="PTHR23502">
    <property type="entry name" value="MAJOR FACILITATOR SUPERFAMILY"/>
    <property type="match status" value="1"/>
</dbReference>
<dbReference type="PANTHER" id="PTHR23502:SF132">
    <property type="entry name" value="POLYAMINE TRANSPORTER 2-RELATED"/>
    <property type="match status" value="1"/>
</dbReference>
<feature type="transmembrane region" description="Helical" evidence="8">
    <location>
        <begin position="109"/>
        <end position="130"/>
    </location>
</feature>
<evidence type="ECO:0000256" key="1">
    <source>
        <dbReference type="ARBA" id="ARBA00004651"/>
    </source>
</evidence>
<feature type="transmembrane region" description="Helical" evidence="8">
    <location>
        <begin position="12"/>
        <end position="33"/>
    </location>
</feature>
<feature type="transmembrane region" description="Helical" evidence="8">
    <location>
        <begin position="373"/>
        <end position="392"/>
    </location>
</feature>
<dbReference type="InterPro" id="IPR020846">
    <property type="entry name" value="MFS_dom"/>
</dbReference>
<sequence>MSAPSPANRQKYLGEKGLIALITFLSAFVPLSTDLYLPALPGMALYFNVSTDLVNSTLILFFVFFAAGTLFWGPLSDKYGRRPVLLIGLSLYTAASLGCAASSEIDQLIAFRILQAIGGSGAFSVATAMVKDVYDTRSREPILAMVQSMVLISPVAAPVLGALLLKFMSWRGVFWTLALIGLLALAGGAALQETMEKENRSSGSMLRAISRLYKVSRNPGFSSLLALFSLPSLSSMAFIAASSYIYINGFGLSPQVYSYYFAVNAIGMISGPMLYMRISRRYRRRTIIITSFAAVSVSGLLVSSFGGLRPWMLAAALLPATISASCVRTPGTNLMLEQQRGDAGSAAALMSCFGILMGSVGMTIISLNWGNTILVLGAMNLLIGLTCGALWLHISKKPYVTQVPERYIAAEGRRI</sequence>
<dbReference type="Pfam" id="PF07690">
    <property type="entry name" value="MFS_1"/>
    <property type="match status" value="1"/>
</dbReference>
<comment type="similarity">
    <text evidence="2">Belongs to the major facilitator superfamily. Bcr/CmlA family.</text>
</comment>
<accession>A0A117LGC2</accession>
<keyword evidence="5 8" id="KW-0812">Transmembrane</keyword>
<evidence type="ECO:0000256" key="7">
    <source>
        <dbReference type="ARBA" id="ARBA00023136"/>
    </source>
</evidence>
<feature type="transmembrane region" description="Helical" evidence="8">
    <location>
        <begin position="343"/>
        <end position="367"/>
    </location>
</feature>
<evidence type="ECO:0000256" key="4">
    <source>
        <dbReference type="ARBA" id="ARBA00022475"/>
    </source>
</evidence>
<keyword evidence="6 8" id="KW-1133">Transmembrane helix</keyword>
<dbReference type="Proteomes" id="UP000057043">
    <property type="component" value="Unassembled WGS sequence"/>
</dbReference>
<feature type="transmembrane region" description="Helical" evidence="8">
    <location>
        <begin position="221"/>
        <end position="245"/>
    </location>
</feature>
<organism evidence="10 13">
    <name type="scientific">Methanothrix harundinacea</name>
    <dbReference type="NCBI Taxonomy" id="301375"/>
    <lineage>
        <taxon>Archaea</taxon>
        <taxon>Methanobacteriati</taxon>
        <taxon>Methanobacteriota</taxon>
        <taxon>Stenosarchaea group</taxon>
        <taxon>Methanomicrobia</taxon>
        <taxon>Methanotrichales</taxon>
        <taxon>Methanotrichaceae</taxon>
        <taxon>Methanothrix</taxon>
    </lineage>
</organism>
<evidence type="ECO:0000259" key="9">
    <source>
        <dbReference type="PROSITE" id="PS50850"/>
    </source>
</evidence>
<evidence type="ECO:0000313" key="13">
    <source>
        <dbReference type="Proteomes" id="UP000057043"/>
    </source>
</evidence>
<feature type="transmembrane region" description="Helical" evidence="8">
    <location>
        <begin position="173"/>
        <end position="191"/>
    </location>
</feature>
<reference evidence="11" key="1">
    <citation type="journal article" date="2015" name="MBio">
        <title>Genome-resolved metagenomic analysis reveals roles for candidate phyla and other microbial community members in biogeochemical transformations in oil reservoirs.</title>
        <authorList>
            <person name="Hu P."/>
            <person name="Tom L."/>
            <person name="Singh A."/>
            <person name="Thomas B.C."/>
            <person name="Baker B.J."/>
            <person name="Piceno Y.M."/>
            <person name="Andersen G.L."/>
            <person name="Banfield J.F."/>
        </authorList>
    </citation>
    <scope>NUCLEOTIDE SEQUENCE [LARGE SCALE GENOMIC DNA]</scope>
    <source>
        <strain evidence="11">56_747</strain>
    </source>
</reference>
<dbReference type="AlphaFoldDB" id="A0A117LGC2"/>
<dbReference type="EMBL" id="LGHB01000012">
    <property type="protein sequence ID" value="KUK96487.1"/>
    <property type="molecule type" value="Genomic_DNA"/>
</dbReference>
<evidence type="ECO:0000313" key="10">
    <source>
        <dbReference type="EMBL" id="KUK45610.1"/>
    </source>
</evidence>
<feature type="transmembrane region" description="Helical" evidence="8">
    <location>
        <begin position="53"/>
        <end position="72"/>
    </location>
</feature>
<feature type="transmembrane region" description="Helical" evidence="8">
    <location>
        <begin position="142"/>
        <end position="167"/>
    </location>
</feature>
<evidence type="ECO:0000256" key="6">
    <source>
        <dbReference type="ARBA" id="ARBA00022989"/>
    </source>
</evidence>
<dbReference type="SUPFAM" id="SSF103473">
    <property type="entry name" value="MFS general substrate transporter"/>
    <property type="match status" value="1"/>
</dbReference>
<dbReference type="Gene3D" id="1.20.1720.10">
    <property type="entry name" value="Multidrug resistance protein D"/>
    <property type="match status" value="1"/>
</dbReference>
<dbReference type="GO" id="GO:0005886">
    <property type="term" value="C:plasma membrane"/>
    <property type="evidence" value="ECO:0007669"/>
    <property type="project" value="UniProtKB-SubCell"/>
</dbReference>
<feature type="domain" description="Major facilitator superfamily (MFS) profile" evidence="9">
    <location>
        <begin position="18"/>
        <end position="396"/>
    </location>
</feature>
<dbReference type="GO" id="GO:0042910">
    <property type="term" value="F:xenobiotic transmembrane transporter activity"/>
    <property type="evidence" value="ECO:0007669"/>
    <property type="project" value="InterPro"/>
</dbReference>
<evidence type="ECO:0000256" key="2">
    <source>
        <dbReference type="ARBA" id="ARBA00006236"/>
    </source>
</evidence>
<dbReference type="NCBIfam" id="TIGR00710">
    <property type="entry name" value="efflux_Bcr_CflA"/>
    <property type="match status" value="1"/>
</dbReference>
<reference evidence="12 13" key="2">
    <citation type="journal article" date="2015" name="MBio">
        <title>Genome-Resolved Metagenomic Analysis Reveals Roles for Candidate Phyla and Other Microbial Community Members in Biogeochemical Transformations in Oil Reservoirs.</title>
        <authorList>
            <person name="Hu P."/>
            <person name="Tom L."/>
            <person name="Singh A."/>
            <person name="Thomas B.C."/>
            <person name="Baker B.J."/>
            <person name="Piceno Y.M."/>
            <person name="Andersen G.L."/>
            <person name="Banfield J.F."/>
        </authorList>
    </citation>
    <scope>NUCLEOTIDE SEQUENCE [LARGE SCALE GENOMIC DNA]</scope>
    <source>
        <strain evidence="10">57_489</strain>
    </source>
</reference>
<evidence type="ECO:0000256" key="5">
    <source>
        <dbReference type="ARBA" id="ARBA00022692"/>
    </source>
</evidence>
<protein>
    <submittedName>
        <fullName evidence="10">Drug resistance transporter, Bcr/CflA subfamily</fullName>
    </submittedName>
</protein>
<dbReference type="InterPro" id="IPR036259">
    <property type="entry name" value="MFS_trans_sf"/>
</dbReference>
<keyword evidence="7 8" id="KW-0472">Membrane</keyword>
<comment type="subcellular location">
    <subcellularLocation>
        <location evidence="1">Cell membrane</location>
        <topology evidence="1">Multi-pass membrane protein</topology>
    </subcellularLocation>
</comment>
<feature type="transmembrane region" description="Helical" evidence="8">
    <location>
        <begin position="257"/>
        <end position="275"/>
    </location>
</feature>
<keyword evidence="3" id="KW-0813">Transport</keyword>
<comment type="caution">
    <text evidence="10">The sequence shown here is derived from an EMBL/GenBank/DDBJ whole genome shotgun (WGS) entry which is preliminary data.</text>
</comment>
<evidence type="ECO:0000313" key="12">
    <source>
        <dbReference type="Proteomes" id="UP000053961"/>
    </source>
</evidence>
<gene>
    <name evidence="10" type="ORF">XD72_0084</name>
    <name evidence="11" type="ORF">XE07_1054</name>
</gene>
<dbReference type="InterPro" id="IPR004812">
    <property type="entry name" value="Efflux_drug-R_Bcr/CmlA"/>
</dbReference>
<dbReference type="CDD" id="cd17320">
    <property type="entry name" value="MFS_MdfA_MDR_like"/>
    <property type="match status" value="1"/>
</dbReference>
<dbReference type="PROSITE" id="PS50850">
    <property type="entry name" value="MFS"/>
    <property type="match status" value="1"/>
</dbReference>
<dbReference type="EMBL" id="LGFT01000001">
    <property type="protein sequence ID" value="KUK45610.1"/>
    <property type="molecule type" value="Genomic_DNA"/>
</dbReference>
<evidence type="ECO:0000256" key="8">
    <source>
        <dbReference type="SAM" id="Phobius"/>
    </source>
</evidence>
<evidence type="ECO:0000256" key="3">
    <source>
        <dbReference type="ARBA" id="ARBA00022448"/>
    </source>
</evidence>
<keyword evidence="4" id="KW-1003">Cell membrane</keyword>
<dbReference type="PATRIC" id="fig|301375.6.peg.2458"/>